<dbReference type="OMA" id="KWNNTEL"/>
<dbReference type="GO" id="GO:0005737">
    <property type="term" value="C:cytoplasm"/>
    <property type="evidence" value="ECO:0007669"/>
    <property type="project" value="TreeGrafter"/>
</dbReference>
<reference evidence="5 6" key="1">
    <citation type="journal article" date="2018" name="Nat. Ecol. Evol.">
        <title>Shark genomes provide insights into elasmobranch evolution and the origin of vertebrates.</title>
        <authorList>
            <person name="Hara Y"/>
            <person name="Yamaguchi K"/>
            <person name="Onimaru K"/>
            <person name="Kadota M"/>
            <person name="Koyanagi M"/>
            <person name="Keeley SD"/>
            <person name="Tatsumi K"/>
            <person name="Tanaka K"/>
            <person name="Motone F"/>
            <person name="Kageyama Y"/>
            <person name="Nozu R"/>
            <person name="Adachi N"/>
            <person name="Nishimura O"/>
            <person name="Nakagawa R"/>
            <person name="Tanegashima C"/>
            <person name="Kiyatake I"/>
            <person name="Matsumoto R"/>
            <person name="Murakumo K"/>
            <person name="Nishida K"/>
            <person name="Terakita A"/>
            <person name="Kuratani S"/>
            <person name="Sato K"/>
            <person name="Hyodo S Kuraku.S."/>
        </authorList>
    </citation>
    <scope>NUCLEOTIDE SEQUENCE [LARGE SCALE GENOMIC DNA]</scope>
</reference>
<gene>
    <name evidence="5" type="ORF">chiPu_0000740</name>
</gene>
<dbReference type="AlphaFoldDB" id="A0A401RW41"/>
<proteinExistence type="predicted"/>
<dbReference type="PRINTS" id="PR01415">
    <property type="entry name" value="ANKYRIN"/>
</dbReference>
<feature type="repeat" description="ANK" evidence="3">
    <location>
        <begin position="231"/>
        <end position="263"/>
    </location>
</feature>
<sequence length="331" mass="37513">MLLALIDRKPPSLVASPRPRNRPISHRSRERPIMVLGVDHSLRHQEAEEHIYLTEAQSQQGRFIHLIREARVPEKMNGQERNNTKVFVAKPSGENLSSGESSNLPTTEGMTDFPDYFNQLDLLETHRHLIPMGTQSMWPGESEEEDETESDSDFKKKEMELENDPANLLLWASQKNQVSIVSRLLSENPSLVNVKDDDDYTPLHRAAYSDHIEVVRELIAHGADVHARTVDGWTPLHSACKWNNATIASFLLQHDADINAQTNGLQTALHLASGSKDTKETIELLLMNRYLNSDLKNNLGETAYDVARRTSIYYCLFEITEHCTNSVPEPL</sequence>
<dbReference type="SMART" id="SM00248">
    <property type="entry name" value="ANK"/>
    <property type="match status" value="4"/>
</dbReference>
<keyword evidence="1" id="KW-0677">Repeat</keyword>
<feature type="region of interest" description="Disordered" evidence="4">
    <location>
        <begin position="135"/>
        <end position="154"/>
    </location>
</feature>
<evidence type="ECO:0000256" key="4">
    <source>
        <dbReference type="SAM" id="MobiDB-lite"/>
    </source>
</evidence>
<evidence type="ECO:0000256" key="1">
    <source>
        <dbReference type="ARBA" id="ARBA00022737"/>
    </source>
</evidence>
<dbReference type="PROSITE" id="PS50297">
    <property type="entry name" value="ANK_REP_REGION"/>
    <property type="match status" value="2"/>
</dbReference>
<evidence type="ECO:0000313" key="6">
    <source>
        <dbReference type="Proteomes" id="UP000287033"/>
    </source>
</evidence>
<feature type="repeat" description="ANK" evidence="3">
    <location>
        <begin position="198"/>
        <end position="230"/>
    </location>
</feature>
<evidence type="ECO:0000256" key="2">
    <source>
        <dbReference type="ARBA" id="ARBA00023043"/>
    </source>
</evidence>
<dbReference type="PANTHER" id="PTHR24198">
    <property type="entry name" value="ANKYRIN REPEAT AND PROTEIN KINASE DOMAIN-CONTAINING PROTEIN"/>
    <property type="match status" value="1"/>
</dbReference>
<comment type="caution">
    <text evidence="5">The sequence shown here is derived from an EMBL/GenBank/DDBJ whole genome shotgun (WGS) entry which is preliminary data.</text>
</comment>
<name>A0A401RW41_CHIPU</name>
<evidence type="ECO:0000256" key="3">
    <source>
        <dbReference type="PROSITE-ProRule" id="PRU00023"/>
    </source>
</evidence>
<dbReference type="EMBL" id="BEZZ01000010">
    <property type="protein sequence ID" value="GCC22353.1"/>
    <property type="molecule type" value="Genomic_DNA"/>
</dbReference>
<feature type="region of interest" description="Disordered" evidence="4">
    <location>
        <begin position="1"/>
        <end position="29"/>
    </location>
</feature>
<dbReference type="STRING" id="137246.A0A401RW41"/>
<dbReference type="InterPro" id="IPR002110">
    <property type="entry name" value="Ankyrin_rpt"/>
</dbReference>
<protein>
    <submittedName>
        <fullName evidence="5">Uncharacterized protein</fullName>
    </submittedName>
</protein>
<evidence type="ECO:0000313" key="5">
    <source>
        <dbReference type="EMBL" id="GCC22353.1"/>
    </source>
</evidence>
<dbReference type="Pfam" id="PF12796">
    <property type="entry name" value="Ank_2"/>
    <property type="match status" value="1"/>
</dbReference>
<dbReference type="Gene3D" id="1.25.40.20">
    <property type="entry name" value="Ankyrin repeat-containing domain"/>
    <property type="match status" value="2"/>
</dbReference>
<keyword evidence="2 3" id="KW-0040">ANK repeat</keyword>
<dbReference type="OrthoDB" id="19174at2759"/>
<dbReference type="InterPro" id="IPR036770">
    <property type="entry name" value="Ankyrin_rpt-contain_sf"/>
</dbReference>
<organism evidence="5 6">
    <name type="scientific">Chiloscyllium punctatum</name>
    <name type="common">Brownbanded bambooshark</name>
    <name type="synonym">Hemiscyllium punctatum</name>
    <dbReference type="NCBI Taxonomy" id="137246"/>
    <lineage>
        <taxon>Eukaryota</taxon>
        <taxon>Metazoa</taxon>
        <taxon>Chordata</taxon>
        <taxon>Craniata</taxon>
        <taxon>Vertebrata</taxon>
        <taxon>Chondrichthyes</taxon>
        <taxon>Elasmobranchii</taxon>
        <taxon>Galeomorphii</taxon>
        <taxon>Galeoidea</taxon>
        <taxon>Orectolobiformes</taxon>
        <taxon>Hemiscylliidae</taxon>
        <taxon>Chiloscyllium</taxon>
    </lineage>
</organism>
<feature type="compositionally biased region" description="Basic residues" evidence="4">
    <location>
        <begin position="19"/>
        <end position="29"/>
    </location>
</feature>
<dbReference type="PROSITE" id="PS50088">
    <property type="entry name" value="ANK_REPEAT"/>
    <property type="match status" value="2"/>
</dbReference>
<feature type="compositionally biased region" description="Basic and acidic residues" evidence="4">
    <location>
        <begin position="1"/>
        <end position="10"/>
    </location>
</feature>
<keyword evidence="6" id="KW-1185">Reference proteome</keyword>
<dbReference type="Proteomes" id="UP000287033">
    <property type="component" value="Unassembled WGS sequence"/>
</dbReference>
<accession>A0A401RW41</accession>
<dbReference type="PANTHER" id="PTHR24198:SF165">
    <property type="entry name" value="ANKYRIN REPEAT-CONTAINING PROTEIN-RELATED"/>
    <property type="match status" value="1"/>
</dbReference>
<dbReference type="SUPFAM" id="SSF48403">
    <property type="entry name" value="Ankyrin repeat"/>
    <property type="match status" value="1"/>
</dbReference>
<feature type="compositionally biased region" description="Acidic residues" evidence="4">
    <location>
        <begin position="141"/>
        <end position="151"/>
    </location>
</feature>